<dbReference type="CDD" id="cd10027">
    <property type="entry name" value="UDG-F1-like"/>
    <property type="match status" value="1"/>
</dbReference>
<dbReference type="PROSITE" id="PS00130">
    <property type="entry name" value="U_DNA_GLYCOSYLASE"/>
    <property type="match status" value="1"/>
</dbReference>
<dbReference type="SMART" id="SM00987">
    <property type="entry name" value="UreE_C"/>
    <property type="match status" value="1"/>
</dbReference>
<sequence>MSDHPDLFGTPPGDEPRPNGAILPAGLPASWQAALAAEFAAPYFHQLKDFLVQERREHKIYPPAADVFNALRLTPLEDVKVLILGQDPYHRPGQAHGLSFSVRPGVTVPPSLRNIYKELKADLGDFTPPKHGYLRGWAEQGILLLNAVLTVREGQPNSHAGKGWETFTDAVIQTVNAKPERVVFVLWGAYARKKKKLITGPQHVVIESAHPSPLSEAKFFGSRPFSQVNRALEEAGQTPIHWQLPLTVDPEG</sequence>
<keyword evidence="6 8" id="KW-0378">Hydrolase</keyword>
<dbReference type="InterPro" id="IPR002043">
    <property type="entry name" value="UDG_fam1"/>
</dbReference>
<keyword evidence="13" id="KW-0326">Glycosidase</keyword>
<evidence type="ECO:0000256" key="8">
    <source>
        <dbReference type="HAMAP-Rule" id="MF_00148"/>
    </source>
</evidence>
<name>A0ABV9IDP1_9DEIO</name>
<evidence type="ECO:0000256" key="2">
    <source>
        <dbReference type="ARBA" id="ARBA00002631"/>
    </source>
</evidence>
<dbReference type="RefSeq" id="WP_380063450.1">
    <property type="nucleotide sequence ID" value="NZ_JBHSEI010000017.1"/>
</dbReference>
<feature type="active site" description="Proton acceptor" evidence="8 9">
    <location>
        <position position="87"/>
    </location>
</feature>
<evidence type="ECO:0000256" key="9">
    <source>
        <dbReference type="PROSITE-ProRule" id="PRU10072"/>
    </source>
</evidence>
<comment type="function">
    <text evidence="2 8 10">Excises uracil residues from the DNA which can arise as a result of misincorporation of dUMP residues by DNA polymerase or due to deamination of cytosine.</text>
</comment>
<dbReference type="EMBL" id="JBHSEI010000017">
    <property type="protein sequence ID" value="MFC4640470.1"/>
    <property type="molecule type" value="Genomic_DNA"/>
</dbReference>
<reference evidence="14" key="1">
    <citation type="journal article" date="2019" name="Int. J. Syst. Evol. Microbiol.">
        <title>The Global Catalogue of Microorganisms (GCM) 10K type strain sequencing project: providing services to taxonomists for standard genome sequencing and annotation.</title>
        <authorList>
            <consortium name="The Broad Institute Genomics Platform"/>
            <consortium name="The Broad Institute Genome Sequencing Center for Infectious Disease"/>
            <person name="Wu L."/>
            <person name="Ma J."/>
        </authorList>
    </citation>
    <scope>NUCLEOTIDE SEQUENCE [LARGE SCALE GENOMIC DNA]</scope>
    <source>
        <strain evidence="14">CCUG 55995</strain>
    </source>
</reference>
<dbReference type="SMART" id="SM00986">
    <property type="entry name" value="UDG"/>
    <property type="match status" value="1"/>
</dbReference>
<protein>
    <recommendedName>
        <fullName evidence="4 8">Uracil-DNA glycosylase</fullName>
        <shortName evidence="8">UDG</shortName>
        <ecNumber evidence="4 8">3.2.2.27</ecNumber>
    </recommendedName>
</protein>
<accession>A0ABV9IDP1</accession>
<dbReference type="NCBIfam" id="NF003592">
    <property type="entry name" value="PRK05254.1-5"/>
    <property type="match status" value="1"/>
</dbReference>
<dbReference type="NCBIfam" id="NF003588">
    <property type="entry name" value="PRK05254.1-1"/>
    <property type="match status" value="1"/>
</dbReference>
<evidence type="ECO:0000256" key="7">
    <source>
        <dbReference type="ARBA" id="ARBA00023204"/>
    </source>
</evidence>
<feature type="region of interest" description="Disordered" evidence="11">
    <location>
        <begin position="1"/>
        <end position="21"/>
    </location>
</feature>
<comment type="catalytic activity">
    <reaction evidence="1 8 10">
        <text>Hydrolyzes single-stranded DNA or mismatched double-stranded DNA and polynucleotides, releasing free uracil.</text>
        <dbReference type="EC" id="3.2.2.27"/>
    </reaction>
</comment>
<keyword evidence="5 8" id="KW-0227">DNA damage</keyword>
<feature type="domain" description="Uracil-DNA glycosylase-like" evidence="12">
    <location>
        <begin position="72"/>
        <end position="232"/>
    </location>
</feature>
<evidence type="ECO:0000256" key="11">
    <source>
        <dbReference type="SAM" id="MobiDB-lite"/>
    </source>
</evidence>
<dbReference type="GO" id="GO:0004844">
    <property type="term" value="F:uracil DNA N-glycosylase activity"/>
    <property type="evidence" value="ECO:0007669"/>
    <property type="project" value="UniProtKB-EC"/>
</dbReference>
<evidence type="ECO:0000256" key="6">
    <source>
        <dbReference type="ARBA" id="ARBA00022801"/>
    </source>
</evidence>
<dbReference type="HAMAP" id="MF_00148">
    <property type="entry name" value="UDG"/>
    <property type="match status" value="1"/>
</dbReference>
<dbReference type="NCBIfam" id="NF003589">
    <property type="entry name" value="PRK05254.1-2"/>
    <property type="match status" value="1"/>
</dbReference>
<dbReference type="InterPro" id="IPR036895">
    <property type="entry name" value="Uracil-DNA_glycosylase-like_sf"/>
</dbReference>
<evidence type="ECO:0000256" key="4">
    <source>
        <dbReference type="ARBA" id="ARBA00012030"/>
    </source>
</evidence>
<dbReference type="PANTHER" id="PTHR11264:SF0">
    <property type="entry name" value="URACIL-DNA GLYCOSYLASE"/>
    <property type="match status" value="1"/>
</dbReference>
<comment type="subcellular location">
    <subcellularLocation>
        <location evidence="8">Cytoplasm</location>
    </subcellularLocation>
</comment>
<dbReference type="SUPFAM" id="SSF52141">
    <property type="entry name" value="Uracil-DNA glycosylase-like"/>
    <property type="match status" value="1"/>
</dbReference>
<evidence type="ECO:0000313" key="13">
    <source>
        <dbReference type="EMBL" id="MFC4640470.1"/>
    </source>
</evidence>
<dbReference type="NCBIfam" id="TIGR00628">
    <property type="entry name" value="ung"/>
    <property type="match status" value="1"/>
</dbReference>
<comment type="caution">
    <text evidence="13">The sequence shown here is derived from an EMBL/GenBank/DDBJ whole genome shotgun (WGS) entry which is preliminary data.</text>
</comment>
<dbReference type="Pfam" id="PF03167">
    <property type="entry name" value="UDG"/>
    <property type="match status" value="1"/>
</dbReference>
<proteinExistence type="inferred from homology"/>
<dbReference type="Proteomes" id="UP001595952">
    <property type="component" value="Unassembled WGS sequence"/>
</dbReference>
<dbReference type="InterPro" id="IPR005122">
    <property type="entry name" value="Uracil-DNA_glycosylase-like"/>
</dbReference>
<comment type="similarity">
    <text evidence="3 8 10">Belongs to the uracil-DNA glycosylase (UDG) superfamily. UNG family.</text>
</comment>
<dbReference type="PANTHER" id="PTHR11264">
    <property type="entry name" value="URACIL-DNA GLYCOSYLASE"/>
    <property type="match status" value="1"/>
</dbReference>
<keyword evidence="14" id="KW-1185">Reference proteome</keyword>
<evidence type="ECO:0000256" key="1">
    <source>
        <dbReference type="ARBA" id="ARBA00001400"/>
    </source>
</evidence>
<evidence type="ECO:0000256" key="10">
    <source>
        <dbReference type="RuleBase" id="RU003780"/>
    </source>
</evidence>
<keyword evidence="8" id="KW-0963">Cytoplasm</keyword>
<evidence type="ECO:0000313" key="14">
    <source>
        <dbReference type="Proteomes" id="UP001595952"/>
    </source>
</evidence>
<evidence type="ECO:0000256" key="5">
    <source>
        <dbReference type="ARBA" id="ARBA00022763"/>
    </source>
</evidence>
<evidence type="ECO:0000259" key="12">
    <source>
        <dbReference type="SMART" id="SM00986"/>
    </source>
</evidence>
<dbReference type="InterPro" id="IPR018085">
    <property type="entry name" value="Ura-DNA_Glyclase_AS"/>
</dbReference>
<dbReference type="Gene3D" id="3.40.470.10">
    <property type="entry name" value="Uracil-DNA glycosylase-like domain"/>
    <property type="match status" value="1"/>
</dbReference>
<organism evidence="13 14">
    <name type="scientific">Deinococcus hohokamensis</name>
    <dbReference type="NCBI Taxonomy" id="309883"/>
    <lineage>
        <taxon>Bacteria</taxon>
        <taxon>Thermotogati</taxon>
        <taxon>Deinococcota</taxon>
        <taxon>Deinococci</taxon>
        <taxon>Deinococcales</taxon>
        <taxon>Deinococcaceae</taxon>
        <taxon>Deinococcus</taxon>
    </lineage>
</organism>
<dbReference type="NCBIfam" id="NF003591">
    <property type="entry name" value="PRK05254.1-4"/>
    <property type="match status" value="1"/>
</dbReference>
<keyword evidence="7 8" id="KW-0234">DNA repair</keyword>
<evidence type="ECO:0000256" key="3">
    <source>
        <dbReference type="ARBA" id="ARBA00008184"/>
    </source>
</evidence>
<gene>
    <name evidence="8 13" type="primary">ung</name>
    <name evidence="13" type="ORF">ACFO0D_19250</name>
</gene>
<dbReference type="EC" id="3.2.2.27" evidence="4 8"/>